<dbReference type="OrthoDB" id="1907495at2759"/>
<evidence type="ECO:0000256" key="3">
    <source>
        <dbReference type="ARBA" id="ARBA00011918"/>
    </source>
</evidence>
<sequence>MPKVTVITLDDAPVSLEPPALAATSPSSGKRPRVKQVTLDSLLPYKKLERDERIVEGKAEKQRMIKAVEEEAEATFVLGRVPPPFPLSVADRLAFVRPASREGERKAAEKVTAFQWKLYDLLLTIPEGRVSTYGQLATLLSSSPRAVGSALRSNPFAPYVPCHRIIASTLFIGGFCGEWTGKSKTKTAGTSQAGEGKKTGEKIELLRREGVEFDSKGYLKDKSKLWDGKKA</sequence>
<dbReference type="NCBIfam" id="TIGR00589">
    <property type="entry name" value="ogt"/>
    <property type="match status" value="1"/>
</dbReference>
<dbReference type="EMBL" id="CWKI01000008">
    <property type="protein sequence ID" value="CTR08305.1"/>
    <property type="molecule type" value="Genomic_DNA"/>
</dbReference>
<dbReference type="GO" id="GO:0006281">
    <property type="term" value="P:DNA repair"/>
    <property type="evidence" value="ECO:0007669"/>
    <property type="project" value="UniProtKB-KW"/>
</dbReference>
<reference evidence="14 16" key="2">
    <citation type="journal article" date="2018" name="Elife">
        <title>Functional genomics of lipid metabolism in the oleaginous yeast Rhodosporidium toruloides.</title>
        <authorList>
            <person name="Coradetti S.T."/>
            <person name="Pinel D."/>
            <person name="Geiselman G."/>
            <person name="Ito M."/>
            <person name="Mondo S."/>
            <person name="Reilly M.C."/>
            <person name="Cheng Y.F."/>
            <person name="Bauer S."/>
            <person name="Grigoriev I."/>
            <person name="Gladden J.M."/>
            <person name="Simmons B.A."/>
            <person name="Brem R."/>
            <person name="Arkin A.P."/>
            <person name="Skerker J.M."/>
        </authorList>
    </citation>
    <scope>NUCLEOTIDE SEQUENCE [LARGE SCALE GENOMIC DNA]</scope>
    <source>
        <strain evidence="14 16">NBRC 0880</strain>
    </source>
</reference>
<evidence type="ECO:0000313" key="13">
    <source>
        <dbReference type="EMBL" id="CTR08305.1"/>
    </source>
</evidence>
<dbReference type="SUPFAM" id="SSF46767">
    <property type="entry name" value="Methylated DNA-protein cysteine methyltransferase, C-terminal domain"/>
    <property type="match status" value="1"/>
</dbReference>
<dbReference type="InterPro" id="IPR014048">
    <property type="entry name" value="MethylDNA_cys_MeTrfase_DNA-bd"/>
</dbReference>
<gene>
    <name evidence="13" type="primary">FGENESH: predicted gene_8.21</name>
    <name evidence="14" type="ORF">AAT19DRAFT_15709</name>
    <name evidence="13" type="ORF">BN2166_0041660</name>
</gene>
<dbReference type="GO" id="GO:0003908">
    <property type="term" value="F:methylated-DNA-[protein]-cysteine S-methyltransferase activity"/>
    <property type="evidence" value="ECO:0007669"/>
    <property type="project" value="UniProtKB-EC"/>
</dbReference>
<keyword evidence="15" id="KW-1185">Reference proteome</keyword>
<keyword evidence="6 14" id="KW-0808">Transferase</keyword>
<dbReference type="PROSITE" id="PS00374">
    <property type="entry name" value="MGMT"/>
    <property type="match status" value="1"/>
</dbReference>
<dbReference type="InterPro" id="IPR036388">
    <property type="entry name" value="WH-like_DNA-bd_sf"/>
</dbReference>
<evidence type="ECO:0000256" key="11">
    <source>
        <dbReference type="ARBA" id="ARBA00049348"/>
    </source>
</evidence>
<dbReference type="AlphaFoldDB" id="A0A0K3CIK5"/>
<reference evidence="13 15" key="1">
    <citation type="submission" date="2015-07" db="EMBL/GenBank/DDBJ databases">
        <authorList>
            <person name="Cajimat M.N.B."/>
            <person name="Milazzo M.L."/>
            <person name="Fulhorst C.F."/>
        </authorList>
    </citation>
    <scope>NUCLEOTIDE SEQUENCE [LARGE SCALE GENOMIC DNA]</scope>
    <source>
        <strain evidence="13">Single colony</strain>
    </source>
</reference>
<evidence type="ECO:0000256" key="10">
    <source>
        <dbReference type="ARBA" id="ARBA00031621"/>
    </source>
</evidence>
<accession>A0A0K3CIK5</accession>
<dbReference type="PANTHER" id="PTHR10815">
    <property type="entry name" value="METHYLATED-DNA--PROTEIN-CYSTEINE METHYLTRANSFERASE"/>
    <property type="match status" value="1"/>
</dbReference>
<evidence type="ECO:0000256" key="4">
    <source>
        <dbReference type="ARBA" id="ARBA00015377"/>
    </source>
</evidence>
<keyword evidence="7" id="KW-0227">DNA damage</keyword>
<comment type="similarity">
    <text evidence="2">Belongs to the MGMT family.</text>
</comment>
<evidence type="ECO:0000256" key="8">
    <source>
        <dbReference type="ARBA" id="ARBA00023204"/>
    </source>
</evidence>
<feature type="domain" description="Methylated-DNA-[protein]-cysteine S-methyltransferase DNA binding" evidence="12">
    <location>
        <begin position="113"/>
        <end position="182"/>
    </location>
</feature>
<evidence type="ECO:0000256" key="5">
    <source>
        <dbReference type="ARBA" id="ARBA00022603"/>
    </source>
</evidence>
<dbReference type="CDD" id="cd06445">
    <property type="entry name" value="ATase"/>
    <property type="match status" value="1"/>
</dbReference>
<dbReference type="EC" id="2.1.1.63" evidence="3"/>
<comment type="catalytic activity">
    <reaction evidence="11">
        <text>a 6-O-methyl-2'-deoxyguanosine in DNA + L-cysteinyl-[protein] = S-methyl-L-cysteinyl-[protein] + a 2'-deoxyguanosine in DNA</text>
        <dbReference type="Rhea" id="RHEA:24000"/>
        <dbReference type="Rhea" id="RHEA-COMP:10131"/>
        <dbReference type="Rhea" id="RHEA-COMP:10132"/>
        <dbReference type="Rhea" id="RHEA-COMP:11367"/>
        <dbReference type="Rhea" id="RHEA-COMP:11368"/>
        <dbReference type="ChEBI" id="CHEBI:29950"/>
        <dbReference type="ChEBI" id="CHEBI:82612"/>
        <dbReference type="ChEBI" id="CHEBI:85445"/>
        <dbReference type="ChEBI" id="CHEBI:85448"/>
        <dbReference type="EC" id="2.1.1.63"/>
    </reaction>
</comment>
<keyword evidence="8" id="KW-0234">DNA repair</keyword>
<evidence type="ECO:0000313" key="14">
    <source>
        <dbReference type="EMBL" id="PRQ72956.1"/>
    </source>
</evidence>
<evidence type="ECO:0000256" key="2">
    <source>
        <dbReference type="ARBA" id="ARBA00008711"/>
    </source>
</evidence>
<evidence type="ECO:0000313" key="15">
    <source>
        <dbReference type="Proteomes" id="UP000199069"/>
    </source>
</evidence>
<evidence type="ECO:0000256" key="1">
    <source>
        <dbReference type="ARBA" id="ARBA00001286"/>
    </source>
</evidence>
<comment type="catalytic activity">
    <reaction evidence="1">
        <text>a 4-O-methyl-thymidine in DNA + L-cysteinyl-[protein] = a thymidine in DNA + S-methyl-L-cysteinyl-[protein]</text>
        <dbReference type="Rhea" id="RHEA:53428"/>
        <dbReference type="Rhea" id="RHEA-COMP:10131"/>
        <dbReference type="Rhea" id="RHEA-COMP:10132"/>
        <dbReference type="Rhea" id="RHEA-COMP:13555"/>
        <dbReference type="Rhea" id="RHEA-COMP:13556"/>
        <dbReference type="ChEBI" id="CHEBI:29950"/>
        <dbReference type="ChEBI" id="CHEBI:82612"/>
        <dbReference type="ChEBI" id="CHEBI:137386"/>
        <dbReference type="ChEBI" id="CHEBI:137387"/>
        <dbReference type="EC" id="2.1.1.63"/>
    </reaction>
</comment>
<evidence type="ECO:0000256" key="9">
    <source>
        <dbReference type="ARBA" id="ARBA00030795"/>
    </source>
</evidence>
<evidence type="ECO:0000256" key="7">
    <source>
        <dbReference type="ARBA" id="ARBA00022763"/>
    </source>
</evidence>
<organism evidence="13 15">
    <name type="scientific">Rhodotorula toruloides</name>
    <name type="common">Yeast</name>
    <name type="synonym">Rhodosporidium toruloides</name>
    <dbReference type="NCBI Taxonomy" id="5286"/>
    <lineage>
        <taxon>Eukaryota</taxon>
        <taxon>Fungi</taxon>
        <taxon>Dikarya</taxon>
        <taxon>Basidiomycota</taxon>
        <taxon>Pucciniomycotina</taxon>
        <taxon>Microbotryomycetes</taxon>
        <taxon>Sporidiobolales</taxon>
        <taxon>Sporidiobolaceae</taxon>
        <taxon>Rhodotorula</taxon>
    </lineage>
</organism>
<evidence type="ECO:0000259" key="12">
    <source>
        <dbReference type="Pfam" id="PF01035"/>
    </source>
</evidence>
<dbReference type="Pfam" id="PF01035">
    <property type="entry name" value="DNA_binding_1"/>
    <property type="match status" value="1"/>
</dbReference>
<dbReference type="PANTHER" id="PTHR10815:SF13">
    <property type="entry name" value="METHYLATED-DNA--PROTEIN-CYSTEINE METHYLTRANSFERASE"/>
    <property type="match status" value="1"/>
</dbReference>
<dbReference type="Gene3D" id="1.10.10.10">
    <property type="entry name" value="Winged helix-like DNA-binding domain superfamily/Winged helix DNA-binding domain"/>
    <property type="match status" value="1"/>
</dbReference>
<dbReference type="Proteomes" id="UP000199069">
    <property type="component" value="Unassembled WGS sequence"/>
</dbReference>
<dbReference type="Proteomes" id="UP000239560">
    <property type="component" value="Unassembled WGS sequence"/>
</dbReference>
<keyword evidence="5 14" id="KW-0489">Methyltransferase</keyword>
<proteinExistence type="inferred from homology"/>
<protein>
    <recommendedName>
        <fullName evidence="4">Methylated-DNA--protein-cysteine methyltransferase</fullName>
        <ecNumber evidence="3">2.1.1.63</ecNumber>
    </recommendedName>
    <alternativeName>
        <fullName evidence="9">6-O-methylguanine-DNA methyltransferase</fullName>
    </alternativeName>
    <alternativeName>
        <fullName evidence="10">O-6-methylguanine-DNA-alkyltransferase</fullName>
    </alternativeName>
</protein>
<evidence type="ECO:0000313" key="16">
    <source>
        <dbReference type="Proteomes" id="UP000239560"/>
    </source>
</evidence>
<dbReference type="InterPro" id="IPR036217">
    <property type="entry name" value="MethylDNA_cys_MeTrfase_DNAb"/>
</dbReference>
<dbReference type="InterPro" id="IPR001497">
    <property type="entry name" value="MethylDNA_cys_MeTrfase_AS"/>
</dbReference>
<dbReference type="STRING" id="5286.A0A0K3CIK5"/>
<dbReference type="EMBL" id="LCTV02000008">
    <property type="protein sequence ID" value="PRQ72956.1"/>
    <property type="molecule type" value="Genomic_DNA"/>
</dbReference>
<name>A0A0K3CIK5_RHOTO</name>
<evidence type="ECO:0000256" key="6">
    <source>
        <dbReference type="ARBA" id="ARBA00022679"/>
    </source>
</evidence>
<dbReference type="GO" id="GO:0032259">
    <property type="term" value="P:methylation"/>
    <property type="evidence" value="ECO:0007669"/>
    <property type="project" value="UniProtKB-KW"/>
</dbReference>